<keyword evidence="2" id="KW-1185">Reference proteome</keyword>
<sequence>MSGLLTDIVFKGIQGTPEGTKYDLIDSSLAAIEGGVSYISYQAAVEALEKMSERFREIKNDPKKRSQAVVYIAGGSLAATIATGVNYPIECFREYRNSDKKGNLVEKAIKEERKLNMSAKEAERFFTDRVFGYIGFAASMGNIIPHLKPPTSSIQKWSQTQFLIQMSHFNGILTAYPYQFLRYKVSFIPYIKNYLKSVGRKMLSSDLSNHFKREIAGIPYMAI</sequence>
<protein>
    <submittedName>
        <fullName evidence="1">Uncharacterized protein</fullName>
    </submittedName>
</protein>
<gene>
    <name evidence="1" type="ORF">M9Y10_027492</name>
</gene>
<name>A0ABR2H4X7_9EUKA</name>
<comment type="caution">
    <text evidence="1">The sequence shown here is derived from an EMBL/GenBank/DDBJ whole genome shotgun (WGS) entry which is preliminary data.</text>
</comment>
<organism evidence="1 2">
    <name type="scientific">Tritrichomonas musculus</name>
    <dbReference type="NCBI Taxonomy" id="1915356"/>
    <lineage>
        <taxon>Eukaryota</taxon>
        <taxon>Metamonada</taxon>
        <taxon>Parabasalia</taxon>
        <taxon>Tritrichomonadida</taxon>
        <taxon>Tritrichomonadidae</taxon>
        <taxon>Tritrichomonas</taxon>
    </lineage>
</organism>
<proteinExistence type="predicted"/>
<dbReference type="EMBL" id="JAPFFF010000042">
    <property type="protein sequence ID" value="KAK8841289.1"/>
    <property type="molecule type" value="Genomic_DNA"/>
</dbReference>
<evidence type="ECO:0000313" key="1">
    <source>
        <dbReference type="EMBL" id="KAK8841289.1"/>
    </source>
</evidence>
<accession>A0ABR2H4X7</accession>
<evidence type="ECO:0000313" key="2">
    <source>
        <dbReference type="Proteomes" id="UP001470230"/>
    </source>
</evidence>
<reference evidence="1 2" key="1">
    <citation type="submission" date="2024-04" db="EMBL/GenBank/DDBJ databases">
        <title>Tritrichomonas musculus Genome.</title>
        <authorList>
            <person name="Alves-Ferreira E."/>
            <person name="Grigg M."/>
            <person name="Lorenzi H."/>
            <person name="Galac M."/>
        </authorList>
    </citation>
    <scope>NUCLEOTIDE SEQUENCE [LARGE SCALE GENOMIC DNA]</scope>
    <source>
        <strain evidence="1 2">EAF2021</strain>
    </source>
</reference>
<dbReference type="Proteomes" id="UP001470230">
    <property type="component" value="Unassembled WGS sequence"/>
</dbReference>